<sequence length="64" mass="7674">MMKIKNSDKEEMQRLCDFVRENLEAFGAFPQNSRYVFDESDCKDVMKQGGEKDDGSYYDWNFTW</sequence>
<name>A0A6N2S4Q1_9FIRM</name>
<dbReference type="AlphaFoldDB" id="A0A6N2S4Q1"/>
<organism evidence="1">
    <name type="scientific">[Clostridium] nexile</name>
    <dbReference type="NCBI Taxonomy" id="29361"/>
    <lineage>
        <taxon>Bacteria</taxon>
        <taxon>Bacillati</taxon>
        <taxon>Bacillota</taxon>
        <taxon>Clostridia</taxon>
        <taxon>Lachnospirales</taxon>
        <taxon>Lachnospiraceae</taxon>
        <taxon>Tyzzerella</taxon>
    </lineage>
</organism>
<gene>
    <name evidence="1" type="ORF">CNLFYP112_01148</name>
</gene>
<protein>
    <submittedName>
        <fullName evidence="1">Uncharacterized protein</fullName>
    </submittedName>
</protein>
<accession>A0A6N2S4Q1</accession>
<reference evidence="1" key="1">
    <citation type="submission" date="2019-11" db="EMBL/GenBank/DDBJ databases">
        <authorList>
            <person name="Feng L."/>
        </authorList>
    </citation>
    <scope>NUCLEOTIDE SEQUENCE</scope>
    <source>
        <strain evidence="1">CnexileLFYP112</strain>
    </source>
</reference>
<dbReference type="EMBL" id="CACRTG010000002">
    <property type="protein sequence ID" value="VYS87728.1"/>
    <property type="molecule type" value="Genomic_DNA"/>
</dbReference>
<proteinExistence type="predicted"/>
<evidence type="ECO:0000313" key="1">
    <source>
        <dbReference type="EMBL" id="VYS87728.1"/>
    </source>
</evidence>